<dbReference type="EMBL" id="BK015544">
    <property type="protein sequence ID" value="DAE12101.1"/>
    <property type="molecule type" value="Genomic_DNA"/>
</dbReference>
<reference evidence="2" key="1">
    <citation type="journal article" date="2021" name="Proc. Natl. Acad. Sci. U.S.A.">
        <title>A Catalog of Tens of Thousands of Viruses from Human Metagenomes Reveals Hidden Associations with Chronic Diseases.</title>
        <authorList>
            <person name="Tisza M.J."/>
            <person name="Buck C.B."/>
        </authorList>
    </citation>
    <scope>NUCLEOTIDE SEQUENCE</scope>
    <source>
        <strain evidence="2">CtMOb8</strain>
    </source>
</reference>
<dbReference type="SUPFAM" id="SSF53098">
    <property type="entry name" value="Ribonuclease H-like"/>
    <property type="match status" value="1"/>
</dbReference>
<organism evidence="2">
    <name type="scientific">Siphoviridae sp. ctMOb8</name>
    <dbReference type="NCBI Taxonomy" id="2825460"/>
    <lineage>
        <taxon>Viruses</taxon>
        <taxon>Duplodnaviria</taxon>
        <taxon>Heunggongvirae</taxon>
        <taxon>Uroviricota</taxon>
        <taxon>Caudoviricetes</taxon>
    </lineage>
</organism>
<dbReference type="InterPro" id="IPR036397">
    <property type="entry name" value="RNaseH_sf"/>
</dbReference>
<evidence type="ECO:0000259" key="1">
    <source>
        <dbReference type="Pfam" id="PF16473"/>
    </source>
</evidence>
<sequence>MLDITLDFETCSLCPTAAVMSIGAVAWMRDAEKSPFYKLSSDALDTSSVFSCHIDLRSMFVNNFTFDGKTAEWWGTKSDEAKAALLSVDSYELPCRPIEVAIKDLFEWMEDFKEDQCEKELCLWAQGSDFDIAILRNICYKLNIEVPVHYANFRDHRTFIYEAARLICNARGAFYHPSKAYDLVDDYKKVEQGAEHDPVFDCKRSIYSTWQMMKRLKRLKYPDE</sequence>
<protein>
    <submittedName>
        <fullName evidence="2">3' exoribonuclease</fullName>
    </submittedName>
</protein>
<dbReference type="InterPro" id="IPR012337">
    <property type="entry name" value="RNaseH-like_sf"/>
</dbReference>
<evidence type="ECO:0000313" key="2">
    <source>
        <dbReference type="EMBL" id="DAE12101.1"/>
    </source>
</evidence>
<dbReference type="Gene3D" id="3.30.420.10">
    <property type="entry name" value="Ribonuclease H-like superfamily/Ribonuclease H"/>
    <property type="match status" value="1"/>
</dbReference>
<name>A0A8S5Q0B5_9CAUD</name>
<accession>A0A8S5Q0B5</accession>
<dbReference type="Pfam" id="PF16473">
    <property type="entry name" value="Rv2179c-like"/>
    <property type="match status" value="1"/>
</dbReference>
<dbReference type="GO" id="GO:0003676">
    <property type="term" value="F:nucleic acid binding"/>
    <property type="evidence" value="ECO:0007669"/>
    <property type="project" value="InterPro"/>
</dbReference>
<feature type="domain" description="3'-5' exoribonuclease Rv2179c-like" evidence="1">
    <location>
        <begin position="4"/>
        <end position="162"/>
    </location>
</feature>
<dbReference type="InterPro" id="IPR033390">
    <property type="entry name" value="Rv2179c-like"/>
</dbReference>
<proteinExistence type="predicted"/>